<accession>A0A9D4AM82</accession>
<sequence length="104" mass="10715">MLLFPSGTTPARPGGQPQSQAGPGALRPQISPPGWDCALEATSSLSTGGGVLRPQRPANGSNRSPRAELLSPSLTHSKPQKSRSALAGREPTELPAATALQLRL</sequence>
<evidence type="ECO:0000256" key="1">
    <source>
        <dbReference type="SAM" id="MobiDB-lite"/>
    </source>
</evidence>
<evidence type="ECO:0000313" key="3">
    <source>
        <dbReference type="Proteomes" id="UP000827986"/>
    </source>
</evidence>
<name>A0A9D4AM82_9SAUR</name>
<gene>
    <name evidence="2" type="ORF">KIL84_015624</name>
</gene>
<protein>
    <submittedName>
        <fullName evidence="2">Uncharacterized protein</fullName>
    </submittedName>
</protein>
<feature type="region of interest" description="Disordered" evidence="1">
    <location>
        <begin position="1"/>
        <end position="104"/>
    </location>
</feature>
<comment type="caution">
    <text evidence="2">The sequence shown here is derived from an EMBL/GenBank/DDBJ whole genome shotgun (WGS) entry which is preliminary data.</text>
</comment>
<organism evidence="2 3">
    <name type="scientific">Mauremys mutica</name>
    <name type="common">yellowpond turtle</name>
    <dbReference type="NCBI Taxonomy" id="74926"/>
    <lineage>
        <taxon>Eukaryota</taxon>
        <taxon>Metazoa</taxon>
        <taxon>Chordata</taxon>
        <taxon>Craniata</taxon>
        <taxon>Vertebrata</taxon>
        <taxon>Euteleostomi</taxon>
        <taxon>Archelosauria</taxon>
        <taxon>Testudinata</taxon>
        <taxon>Testudines</taxon>
        <taxon>Cryptodira</taxon>
        <taxon>Durocryptodira</taxon>
        <taxon>Testudinoidea</taxon>
        <taxon>Geoemydidae</taxon>
        <taxon>Geoemydinae</taxon>
        <taxon>Mauremys</taxon>
    </lineage>
</organism>
<feature type="compositionally biased region" description="Low complexity" evidence="1">
    <location>
        <begin position="10"/>
        <end position="25"/>
    </location>
</feature>
<dbReference type="AlphaFoldDB" id="A0A9D4AM82"/>
<keyword evidence="3" id="KW-1185">Reference proteome</keyword>
<proteinExistence type="predicted"/>
<dbReference type="Proteomes" id="UP000827986">
    <property type="component" value="Unassembled WGS sequence"/>
</dbReference>
<dbReference type="EMBL" id="JAHDVG010000487">
    <property type="protein sequence ID" value="KAH1166452.1"/>
    <property type="molecule type" value="Genomic_DNA"/>
</dbReference>
<evidence type="ECO:0000313" key="2">
    <source>
        <dbReference type="EMBL" id="KAH1166452.1"/>
    </source>
</evidence>
<reference evidence="2" key="1">
    <citation type="submission" date="2021-09" db="EMBL/GenBank/DDBJ databases">
        <title>The genome of Mauremys mutica provides insights into the evolution of semi-aquatic lifestyle.</title>
        <authorList>
            <person name="Gong S."/>
            <person name="Gao Y."/>
        </authorList>
    </citation>
    <scope>NUCLEOTIDE SEQUENCE</scope>
    <source>
        <strain evidence="2">MM-2020</strain>
        <tissue evidence="2">Muscle</tissue>
    </source>
</reference>